<evidence type="ECO:0000313" key="3">
    <source>
        <dbReference type="Proteomes" id="UP000772812"/>
    </source>
</evidence>
<comment type="caution">
    <text evidence="2">The sequence shown here is derived from an EMBL/GenBank/DDBJ whole genome shotgun (WGS) entry which is preliminary data.</text>
</comment>
<feature type="domain" description="HEPN" evidence="1">
    <location>
        <begin position="1"/>
        <end position="88"/>
    </location>
</feature>
<dbReference type="EMBL" id="JAACYA010000002">
    <property type="protein sequence ID" value="MBK3332796.1"/>
    <property type="molecule type" value="Genomic_DNA"/>
</dbReference>
<dbReference type="RefSeq" id="WP_200674208.1">
    <property type="nucleotide sequence ID" value="NZ_JAACYA010000002.1"/>
</dbReference>
<protein>
    <submittedName>
        <fullName evidence="2">HEPN domain-containing protein</fullName>
    </submittedName>
</protein>
<dbReference type="Pfam" id="PF05168">
    <property type="entry name" value="HEPN"/>
    <property type="match status" value="1"/>
</dbReference>
<dbReference type="InterPro" id="IPR007842">
    <property type="entry name" value="HEPN_dom"/>
</dbReference>
<organism evidence="2 3">
    <name type="scientific">Persephonella atlantica</name>
    <dbReference type="NCBI Taxonomy" id="2699429"/>
    <lineage>
        <taxon>Bacteria</taxon>
        <taxon>Pseudomonadati</taxon>
        <taxon>Aquificota</taxon>
        <taxon>Aquificia</taxon>
        <taxon>Aquificales</taxon>
        <taxon>Hydrogenothermaceae</taxon>
        <taxon>Persephonella</taxon>
    </lineage>
</organism>
<sequence length="122" mass="14034">MNELIDKAQEELDRVEELLEAEFCDDGLVFYHLTNAVLFLLKALSSEYNLNIDSESISEIVETIEKRTTVKFPHWIDEILELEEISVSDGCGASICYDMDMYGDVLDAVYQLKEFVLSQVER</sequence>
<evidence type="ECO:0000313" key="2">
    <source>
        <dbReference type="EMBL" id="MBK3332796.1"/>
    </source>
</evidence>
<evidence type="ECO:0000259" key="1">
    <source>
        <dbReference type="Pfam" id="PF05168"/>
    </source>
</evidence>
<dbReference type="Gene3D" id="1.20.120.330">
    <property type="entry name" value="Nucleotidyltransferases domain 2"/>
    <property type="match status" value="1"/>
</dbReference>
<gene>
    <name evidence="2" type="ORF">GWK41_06915</name>
</gene>
<reference evidence="2 3" key="1">
    <citation type="journal article" date="2021" name="Syst. Appl. Microbiol.">
        <title>Persephonella atlantica sp. nov.: How to adapt to physico-chemical gradients in high temperature hydrothermal habitats.</title>
        <authorList>
            <person name="Francois D.X."/>
            <person name="Godfroy A."/>
            <person name="Mathien C."/>
            <person name="Aube J."/>
            <person name="Cathalot C."/>
            <person name="Lesongeur F."/>
            <person name="L'Haridon S."/>
            <person name="Philippon X."/>
            <person name="Roussel E.G."/>
        </authorList>
    </citation>
    <scope>NUCLEOTIDE SEQUENCE [LARGE SCALE GENOMIC DNA]</scope>
    <source>
        <strain evidence="2 3">MO1340</strain>
    </source>
</reference>
<keyword evidence="3" id="KW-1185">Reference proteome</keyword>
<dbReference type="Proteomes" id="UP000772812">
    <property type="component" value="Unassembled WGS sequence"/>
</dbReference>
<proteinExistence type="predicted"/>
<name>A0ABS1GIZ7_9AQUI</name>
<accession>A0ABS1GIZ7</accession>